<dbReference type="SMART" id="SM00829">
    <property type="entry name" value="PKS_ER"/>
    <property type="match status" value="1"/>
</dbReference>
<dbReference type="SUPFAM" id="SSF51735">
    <property type="entry name" value="NAD(P)-binding Rossmann-fold domains"/>
    <property type="match status" value="1"/>
</dbReference>
<dbReference type="AlphaFoldDB" id="A0A8J3I9Q9"/>
<dbReference type="EMBL" id="BNJF01000003">
    <property type="protein sequence ID" value="GHO48079.1"/>
    <property type="molecule type" value="Genomic_DNA"/>
</dbReference>
<sequence>MTNSTMQAVRVYSYGGPEQLKLEQVPRPEAGEGEVLLRIHAVGVVPADWKIREGMFQSFYTPQFPYIPGSILAGTVEAVGPGVTAFKPGDAVFGQSEHGAYAEYATSKVSTLALKPEALSFDEGATIAGGATTAWQALFERGQLQAGQSVLIHGAAGGVGLFAVQFAHWKGARVYATASTSNIDFVRSLGADEVIDYTTTPFEQVVRDLDLVFDTIGGDTLERSFDTLKRGGQLISINAEPSSEKASARGIQAGFFSGNTTSANLSEIASLIAEGHVRAFAGRVFPLAEVHAAHELSQHGHGRARIVLHP</sequence>
<dbReference type="RefSeq" id="WP_220197291.1">
    <property type="nucleotide sequence ID" value="NZ_BNJF01000003.1"/>
</dbReference>
<dbReference type="InterPro" id="IPR013154">
    <property type="entry name" value="ADH-like_N"/>
</dbReference>
<gene>
    <name evidence="3" type="ORF">KSX_62420</name>
</gene>
<dbReference type="Pfam" id="PF13602">
    <property type="entry name" value="ADH_zinc_N_2"/>
    <property type="match status" value="1"/>
</dbReference>
<feature type="domain" description="Enoyl reductase (ER)" evidence="2">
    <location>
        <begin position="15"/>
        <end position="308"/>
    </location>
</feature>
<dbReference type="Gene3D" id="3.90.180.10">
    <property type="entry name" value="Medium-chain alcohol dehydrogenases, catalytic domain"/>
    <property type="match status" value="1"/>
</dbReference>
<dbReference type="PANTHER" id="PTHR44154:SF1">
    <property type="entry name" value="QUINONE OXIDOREDUCTASE"/>
    <property type="match status" value="1"/>
</dbReference>
<dbReference type="Pfam" id="PF08240">
    <property type="entry name" value="ADH_N"/>
    <property type="match status" value="1"/>
</dbReference>
<evidence type="ECO:0000313" key="3">
    <source>
        <dbReference type="EMBL" id="GHO48079.1"/>
    </source>
</evidence>
<keyword evidence="4" id="KW-1185">Reference proteome</keyword>
<dbReference type="CDD" id="cd05289">
    <property type="entry name" value="MDR_like_2"/>
    <property type="match status" value="1"/>
</dbReference>
<evidence type="ECO:0000256" key="1">
    <source>
        <dbReference type="ARBA" id="ARBA00022857"/>
    </source>
</evidence>
<proteinExistence type="predicted"/>
<reference evidence="3" key="1">
    <citation type="submission" date="2020-10" db="EMBL/GenBank/DDBJ databases">
        <title>Taxonomic study of unclassified bacteria belonging to the class Ktedonobacteria.</title>
        <authorList>
            <person name="Yabe S."/>
            <person name="Wang C.M."/>
            <person name="Zheng Y."/>
            <person name="Sakai Y."/>
            <person name="Cavaletti L."/>
            <person name="Monciardini P."/>
            <person name="Donadio S."/>
        </authorList>
    </citation>
    <scope>NUCLEOTIDE SEQUENCE</scope>
    <source>
        <strain evidence="3">SOSP1-1</strain>
    </source>
</reference>
<accession>A0A8J3I9Q9</accession>
<comment type="caution">
    <text evidence="3">The sequence shown here is derived from an EMBL/GenBank/DDBJ whole genome shotgun (WGS) entry which is preliminary data.</text>
</comment>
<name>A0A8J3I9Q9_9CHLR</name>
<dbReference type="Proteomes" id="UP000612362">
    <property type="component" value="Unassembled WGS sequence"/>
</dbReference>
<dbReference type="PANTHER" id="PTHR44154">
    <property type="entry name" value="QUINONE OXIDOREDUCTASE"/>
    <property type="match status" value="1"/>
</dbReference>
<evidence type="ECO:0000259" key="2">
    <source>
        <dbReference type="SMART" id="SM00829"/>
    </source>
</evidence>
<dbReference type="InterPro" id="IPR051603">
    <property type="entry name" value="Zinc-ADH_QOR/CCCR"/>
</dbReference>
<keyword evidence="1" id="KW-0521">NADP</keyword>
<dbReference type="Gene3D" id="3.40.50.720">
    <property type="entry name" value="NAD(P)-binding Rossmann-like Domain"/>
    <property type="match status" value="1"/>
</dbReference>
<dbReference type="GO" id="GO:0016491">
    <property type="term" value="F:oxidoreductase activity"/>
    <property type="evidence" value="ECO:0007669"/>
    <property type="project" value="InterPro"/>
</dbReference>
<organism evidence="3 4">
    <name type="scientific">Ktedonospora formicarum</name>
    <dbReference type="NCBI Taxonomy" id="2778364"/>
    <lineage>
        <taxon>Bacteria</taxon>
        <taxon>Bacillati</taxon>
        <taxon>Chloroflexota</taxon>
        <taxon>Ktedonobacteria</taxon>
        <taxon>Ktedonobacterales</taxon>
        <taxon>Ktedonobacteraceae</taxon>
        <taxon>Ktedonospora</taxon>
    </lineage>
</organism>
<dbReference type="SUPFAM" id="SSF50129">
    <property type="entry name" value="GroES-like"/>
    <property type="match status" value="1"/>
</dbReference>
<dbReference type="InterPro" id="IPR036291">
    <property type="entry name" value="NAD(P)-bd_dom_sf"/>
</dbReference>
<dbReference type="InterPro" id="IPR020843">
    <property type="entry name" value="ER"/>
</dbReference>
<evidence type="ECO:0000313" key="4">
    <source>
        <dbReference type="Proteomes" id="UP000612362"/>
    </source>
</evidence>
<dbReference type="InterPro" id="IPR011032">
    <property type="entry name" value="GroES-like_sf"/>
</dbReference>
<protein>
    <submittedName>
        <fullName evidence="3">NADPH:quinone reductase</fullName>
    </submittedName>
</protein>